<gene>
    <name evidence="6" type="ordered locus">Turpa_0694</name>
</gene>
<organism evidence="6 7">
    <name type="scientific">Turneriella parva (strain ATCC BAA-1111 / DSM 21527 / NCTC 11395 / H)</name>
    <name type="common">Leptospira parva</name>
    <dbReference type="NCBI Taxonomy" id="869212"/>
    <lineage>
        <taxon>Bacteria</taxon>
        <taxon>Pseudomonadati</taxon>
        <taxon>Spirochaetota</taxon>
        <taxon>Spirochaetia</taxon>
        <taxon>Leptospirales</taxon>
        <taxon>Leptospiraceae</taxon>
        <taxon>Turneriella</taxon>
    </lineage>
</organism>
<feature type="binding site" evidence="3">
    <location>
        <position position="66"/>
    </location>
    <ligand>
        <name>Cu cation</name>
        <dbReference type="ChEBI" id="CHEBI:23378"/>
    </ligand>
</feature>
<dbReference type="SUPFAM" id="SSF52833">
    <property type="entry name" value="Thioredoxin-like"/>
    <property type="match status" value="1"/>
</dbReference>
<dbReference type="PANTHER" id="PTHR12151">
    <property type="entry name" value="ELECTRON TRANSPORT PROTIN SCO1/SENC FAMILY MEMBER"/>
    <property type="match status" value="1"/>
</dbReference>
<dbReference type="HOGENOM" id="CLU_050131_3_1_12"/>
<feature type="binding site" evidence="3">
    <location>
        <position position="148"/>
    </location>
    <ligand>
        <name>Cu cation</name>
        <dbReference type="ChEBI" id="CHEBI:23378"/>
    </ligand>
</feature>
<evidence type="ECO:0000256" key="4">
    <source>
        <dbReference type="PIRSR" id="PIRSR603782-2"/>
    </source>
</evidence>
<dbReference type="PROSITE" id="PS51352">
    <property type="entry name" value="THIOREDOXIN_2"/>
    <property type="match status" value="1"/>
</dbReference>
<dbReference type="EMBL" id="CP002959">
    <property type="protein sequence ID" value="AFM11345.1"/>
    <property type="molecule type" value="Genomic_DNA"/>
</dbReference>
<sequence length="188" mass="21163">MSRYRHLPKIALLWIFMAGCGDRIQFQELPLGLGADTALESQDGARERVAAALKPITLLFFGYTRCPDFCPMTLHKLHAAVGDDAQLKDNLRLIFISVDPQNDKPAELKRYLSAFSYARGYTGSAEELRQTEKSFGAFSKPADKTISHSLYLYVLNRQGRVIHLIRSDAPVAELRKVMQQALQHNQGK</sequence>
<keyword evidence="7" id="KW-1185">Reference proteome</keyword>
<name>I4B238_TURPD</name>
<dbReference type="OrthoDB" id="8550465at2"/>
<dbReference type="RefSeq" id="WP_014801863.1">
    <property type="nucleotide sequence ID" value="NC_018020.1"/>
</dbReference>
<dbReference type="InterPro" id="IPR003782">
    <property type="entry name" value="SCO1/SenC"/>
</dbReference>
<evidence type="ECO:0000313" key="6">
    <source>
        <dbReference type="EMBL" id="AFM11345.1"/>
    </source>
</evidence>
<keyword evidence="3" id="KW-0479">Metal-binding</keyword>
<dbReference type="Gene3D" id="3.40.30.10">
    <property type="entry name" value="Glutaredoxin"/>
    <property type="match status" value="1"/>
</dbReference>
<evidence type="ECO:0000256" key="2">
    <source>
        <dbReference type="ARBA" id="ARBA00023008"/>
    </source>
</evidence>
<dbReference type="KEGG" id="tpx:Turpa_0694"/>
<evidence type="ECO:0000313" key="7">
    <source>
        <dbReference type="Proteomes" id="UP000006048"/>
    </source>
</evidence>
<keyword evidence="4" id="KW-1015">Disulfide bond</keyword>
<proteinExistence type="inferred from homology"/>
<dbReference type="PANTHER" id="PTHR12151:SF25">
    <property type="entry name" value="LINALOOL DEHYDRATASE_ISOMERASE DOMAIN-CONTAINING PROTEIN"/>
    <property type="match status" value="1"/>
</dbReference>
<dbReference type="GO" id="GO:0046872">
    <property type="term" value="F:metal ion binding"/>
    <property type="evidence" value="ECO:0007669"/>
    <property type="project" value="UniProtKB-KW"/>
</dbReference>
<dbReference type="CDD" id="cd02968">
    <property type="entry name" value="SCO"/>
    <property type="match status" value="1"/>
</dbReference>
<feature type="binding site" evidence="3">
    <location>
        <position position="70"/>
    </location>
    <ligand>
        <name>Cu cation</name>
        <dbReference type="ChEBI" id="CHEBI:23378"/>
    </ligand>
</feature>
<evidence type="ECO:0000259" key="5">
    <source>
        <dbReference type="PROSITE" id="PS51352"/>
    </source>
</evidence>
<reference evidence="6 7" key="1">
    <citation type="submission" date="2012-06" db="EMBL/GenBank/DDBJ databases">
        <title>The complete chromosome of genome of Turneriella parva DSM 21527.</title>
        <authorList>
            <consortium name="US DOE Joint Genome Institute (JGI-PGF)"/>
            <person name="Lucas S."/>
            <person name="Han J."/>
            <person name="Lapidus A."/>
            <person name="Bruce D."/>
            <person name="Goodwin L."/>
            <person name="Pitluck S."/>
            <person name="Peters L."/>
            <person name="Kyrpides N."/>
            <person name="Mavromatis K."/>
            <person name="Ivanova N."/>
            <person name="Mikhailova N."/>
            <person name="Chertkov O."/>
            <person name="Detter J.C."/>
            <person name="Tapia R."/>
            <person name="Han C."/>
            <person name="Land M."/>
            <person name="Hauser L."/>
            <person name="Markowitz V."/>
            <person name="Cheng J.-F."/>
            <person name="Hugenholtz P."/>
            <person name="Woyke T."/>
            <person name="Wu D."/>
            <person name="Gronow S."/>
            <person name="Wellnitz S."/>
            <person name="Brambilla E."/>
            <person name="Klenk H.-P."/>
            <person name="Eisen J.A."/>
        </authorList>
    </citation>
    <scope>NUCLEOTIDE SEQUENCE [LARGE SCALE GENOMIC DNA]</scope>
    <source>
        <strain evidence="7">ATCC BAA-1111 / DSM 21527 / NCTC 11395 / H</strain>
    </source>
</reference>
<dbReference type="STRING" id="869212.Turpa_0694"/>
<dbReference type="Proteomes" id="UP000006048">
    <property type="component" value="Chromosome"/>
</dbReference>
<protein>
    <submittedName>
        <fullName evidence="6">Electron transport protein SCO1/SenC</fullName>
    </submittedName>
</protein>
<dbReference type="Pfam" id="PF02630">
    <property type="entry name" value="SCO1-SenC"/>
    <property type="match status" value="1"/>
</dbReference>
<accession>I4B238</accession>
<dbReference type="PROSITE" id="PS51257">
    <property type="entry name" value="PROKAR_LIPOPROTEIN"/>
    <property type="match status" value="1"/>
</dbReference>
<keyword evidence="2 3" id="KW-0186">Copper</keyword>
<comment type="similarity">
    <text evidence="1">Belongs to the SCO1/2 family.</text>
</comment>
<feature type="domain" description="Thioredoxin" evidence="5">
    <location>
        <begin position="28"/>
        <end position="183"/>
    </location>
</feature>
<dbReference type="InterPro" id="IPR013766">
    <property type="entry name" value="Thioredoxin_domain"/>
</dbReference>
<feature type="disulfide bond" description="Redox-active" evidence="4">
    <location>
        <begin position="66"/>
        <end position="70"/>
    </location>
</feature>
<dbReference type="AlphaFoldDB" id="I4B238"/>
<dbReference type="InterPro" id="IPR036249">
    <property type="entry name" value="Thioredoxin-like_sf"/>
</dbReference>
<evidence type="ECO:0000256" key="1">
    <source>
        <dbReference type="ARBA" id="ARBA00010996"/>
    </source>
</evidence>
<evidence type="ECO:0000256" key="3">
    <source>
        <dbReference type="PIRSR" id="PIRSR603782-1"/>
    </source>
</evidence>